<evidence type="ECO:0000256" key="6">
    <source>
        <dbReference type="ARBA" id="ARBA00069872"/>
    </source>
</evidence>
<evidence type="ECO:0000256" key="7">
    <source>
        <dbReference type="SAM" id="MobiDB-lite"/>
    </source>
</evidence>
<comment type="subcellular location">
    <subcellularLocation>
        <location evidence="1">Mitochondrion</location>
    </subcellularLocation>
</comment>
<evidence type="ECO:0000256" key="3">
    <source>
        <dbReference type="ARBA" id="ARBA00022980"/>
    </source>
</evidence>
<dbReference type="SUPFAM" id="SSF50104">
    <property type="entry name" value="Translation proteins SH3-like domain"/>
    <property type="match status" value="1"/>
</dbReference>
<dbReference type="GO" id="GO:0005762">
    <property type="term" value="C:mitochondrial large ribosomal subunit"/>
    <property type="evidence" value="ECO:0007669"/>
    <property type="project" value="TreeGrafter"/>
</dbReference>
<dbReference type="AlphaFoldDB" id="A0A1D1ZEY4"/>
<evidence type="ECO:0000256" key="5">
    <source>
        <dbReference type="ARBA" id="ARBA00023274"/>
    </source>
</evidence>
<keyword evidence="4" id="KW-0496">Mitochondrion</keyword>
<comment type="similarity">
    <text evidence="2">Belongs to the universal ribosomal protein uL2 family.</text>
</comment>
<dbReference type="GO" id="GO:0003723">
    <property type="term" value="F:RNA binding"/>
    <property type="evidence" value="ECO:0007669"/>
    <property type="project" value="TreeGrafter"/>
</dbReference>
<dbReference type="PANTHER" id="PTHR13691:SF72">
    <property type="entry name" value="EXPRESSED PROTEIN"/>
    <property type="match status" value="1"/>
</dbReference>
<dbReference type="SMART" id="SM01382">
    <property type="entry name" value="Ribosomal_L2_C"/>
    <property type="match status" value="1"/>
</dbReference>
<dbReference type="GO" id="GO:0003735">
    <property type="term" value="F:structural constituent of ribosome"/>
    <property type="evidence" value="ECO:0007669"/>
    <property type="project" value="InterPro"/>
</dbReference>
<dbReference type="PANTHER" id="PTHR13691">
    <property type="entry name" value="RIBOSOMAL PROTEIN L2"/>
    <property type="match status" value="1"/>
</dbReference>
<dbReference type="PROSITE" id="PS00467">
    <property type="entry name" value="RIBOSOMAL_L2"/>
    <property type="match status" value="1"/>
</dbReference>
<reference evidence="9" key="1">
    <citation type="submission" date="2015-07" db="EMBL/GenBank/DDBJ databases">
        <title>Transcriptome Assembly of Anthurium amnicola.</title>
        <authorList>
            <person name="Suzuki J."/>
        </authorList>
    </citation>
    <scope>NUCLEOTIDE SEQUENCE</scope>
</reference>
<evidence type="ECO:0000256" key="4">
    <source>
        <dbReference type="ARBA" id="ARBA00023128"/>
    </source>
</evidence>
<evidence type="ECO:0000256" key="1">
    <source>
        <dbReference type="ARBA" id="ARBA00004173"/>
    </source>
</evidence>
<sequence>MFNLSRIWRQVGRKELVSGVPAYVGATDASVGLGLLTRRFATEMNALSEKNLDRKKNGIERARPGNIIERRQGARFHLYSYILASHQLEPGMVVMNCDRSKPSKSGTFQPFQSASPDPQSTENSKDHVEGSYHLTSFSPSSAAYRYGILDPNSQIGNCIPLADIRMGTFIHDIECHPGQGAKLARSAGTYAKVVKVPGSQCLLRLPSGVEKLIDSRCRATIGVASNPKHGIKKLRKAGETRWLGRRPVVRGVAMNPVDHPHGGGEGRTKGGRPSVSPWGKPTKDGYKTAVRKHGL</sequence>
<feature type="compositionally biased region" description="Basic and acidic residues" evidence="7">
    <location>
        <begin position="258"/>
        <end position="268"/>
    </location>
</feature>
<feature type="region of interest" description="Disordered" evidence="7">
    <location>
        <begin position="99"/>
        <end position="132"/>
    </location>
</feature>
<dbReference type="InterPro" id="IPR008991">
    <property type="entry name" value="Translation_prot_SH3-like_sf"/>
</dbReference>
<dbReference type="InterPro" id="IPR014722">
    <property type="entry name" value="Rib_uL2_dom2"/>
</dbReference>
<organism evidence="9">
    <name type="scientific">Anthurium amnicola</name>
    <dbReference type="NCBI Taxonomy" id="1678845"/>
    <lineage>
        <taxon>Eukaryota</taxon>
        <taxon>Viridiplantae</taxon>
        <taxon>Streptophyta</taxon>
        <taxon>Embryophyta</taxon>
        <taxon>Tracheophyta</taxon>
        <taxon>Spermatophyta</taxon>
        <taxon>Magnoliopsida</taxon>
        <taxon>Liliopsida</taxon>
        <taxon>Araceae</taxon>
        <taxon>Pothoideae</taxon>
        <taxon>Potheae</taxon>
        <taxon>Anthurium</taxon>
    </lineage>
</organism>
<dbReference type="GO" id="GO:0032543">
    <property type="term" value="P:mitochondrial translation"/>
    <property type="evidence" value="ECO:0007669"/>
    <property type="project" value="TreeGrafter"/>
</dbReference>
<feature type="compositionally biased region" description="Polar residues" evidence="7">
    <location>
        <begin position="103"/>
        <end position="122"/>
    </location>
</feature>
<feature type="region of interest" description="Disordered" evidence="7">
    <location>
        <begin position="253"/>
        <end position="295"/>
    </location>
</feature>
<dbReference type="FunFam" id="2.30.30.30:FF:000001">
    <property type="entry name" value="50S ribosomal protein L2"/>
    <property type="match status" value="1"/>
</dbReference>
<dbReference type="Gene3D" id="4.10.950.10">
    <property type="entry name" value="Ribosomal protein L2, domain 3"/>
    <property type="match status" value="1"/>
</dbReference>
<keyword evidence="3 9" id="KW-0689">Ribosomal protein</keyword>
<dbReference type="FunFam" id="4.10.950.10:FF:000001">
    <property type="entry name" value="50S ribosomal protein L2"/>
    <property type="match status" value="1"/>
</dbReference>
<dbReference type="InterPro" id="IPR022671">
    <property type="entry name" value="Ribosomal_uL2_CS"/>
</dbReference>
<evidence type="ECO:0000259" key="8">
    <source>
        <dbReference type="SMART" id="SM01382"/>
    </source>
</evidence>
<proteinExistence type="inferred from homology"/>
<keyword evidence="5" id="KW-0687">Ribonucleoprotein</keyword>
<dbReference type="InterPro" id="IPR002171">
    <property type="entry name" value="Ribosomal_uL2"/>
</dbReference>
<dbReference type="Gene3D" id="2.30.30.30">
    <property type="match status" value="1"/>
</dbReference>
<feature type="domain" description="Large ribosomal subunit protein uL2 C-terminal" evidence="8">
    <location>
        <begin position="153"/>
        <end position="281"/>
    </location>
</feature>
<protein>
    <recommendedName>
        <fullName evidence="6">Large ribosomal subunit protein uL2m</fullName>
    </recommendedName>
</protein>
<name>A0A1D1ZEY4_9ARAE</name>
<dbReference type="EMBL" id="GDJX01002404">
    <property type="protein sequence ID" value="JAT65532.1"/>
    <property type="molecule type" value="Transcribed_RNA"/>
</dbReference>
<evidence type="ECO:0000256" key="2">
    <source>
        <dbReference type="ARBA" id="ARBA00005636"/>
    </source>
</evidence>
<dbReference type="InterPro" id="IPR022669">
    <property type="entry name" value="Ribosomal_uL2_C"/>
</dbReference>
<dbReference type="InterPro" id="IPR014726">
    <property type="entry name" value="Ribosomal_uL2_dom3"/>
</dbReference>
<dbReference type="Pfam" id="PF03947">
    <property type="entry name" value="Ribosomal_L2_C"/>
    <property type="match status" value="1"/>
</dbReference>
<accession>A0A1D1ZEY4</accession>
<evidence type="ECO:0000313" key="9">
    <source>
        <dbReference type="EMBL" id="JAT65532.1"/>
    </source>
</evidence>
<gene>
    <name evidence="9" type="primary">RPL2_2</name>
    <name evidence="9" type="ORF">g.28579</name>
</gene>